<evidence type="ECO:0000313" key="6">
    <source>
        <dbReference type="Proteomes" id="UP000009336"/>
    </source>
</evidence>
<dbReference type="RefSeq" id="WP_008911128.1">
    <property type="nucleotide sequence ID" value="NZ_KB233222.1"/>
</dbReference>
<gene>
    <name evidence="5" type="ORF">OOA_05481</name>
</gene>
<dbReference type="GO" id="GO:0043565">
    <property type="term" value="F:sequence-specific DNA binding"/>
    <property type="evidence" value="ECO:0007669"/>
    <property type="project" value="InterPro"/>
</dbReference>
<evidence type="ECO:0000256" key="1">
    <source>
        <dbReference type="ARBA" id="ARBA00023015"/>
    </source>
</evidence>
<dbReference type="PANTHER" id="PTHR46796">
    <property type="entry name" value="HTH-TYPE TRANSCRIPTIONAL ACTIVATOR RHAS-RELATED"/>
    <property type="match status" value="1"/>
</dbReference>
<evidence type="ECO:0000256" key="2">
    <source>
        <dbReference type="ARBA" id="ARBA00023125"/>
    </source>
</evidence>
<dbReference type="Gene3D" id="1.10.10.60">
    <property type="entry name" value="Homeodomain-like"/>
    <property type="match status" value="2"/>
</dbReference>
<dbReference type="SUPFAM" id="SSF46689">
    <property type="entry name" value="Homeodomain-like"/>
    <property type="match status" value="2"/>
</dbReference>
<name>K8WRN1_9GAMM</name>
<dbReference type="eggNOG" id="COG2207">
    <property type="taxonomic scope" value="Bacteria"/>
</dbReference>
<dbReference type="STRING" id="1141662.OOA_05481"/>
<feature type="domain" description="HTH araC/xylS-type" evidence="4">
    <location>
        <begin position="204"/>
        <end position="302"/>
    </location>
</feature>
<keyword evidence="2" id="KW-0238">DNA-binding</keyword>
<proteinExistence type="predicted"/>
<evidence type="ECO:0000259" key="4">
    <source>
        <dbReference type="PROSITE" id="PS01124"/>
    </source>
</evidence>
<sequence length="312" mass="34245">MDPLSELLSLLKPQSYVSGGVTIRANMAIQWPPHIGIKCYAVVSGQCWLSVEGIAEPVLLTAGDCYLLPPGPAFCLATDPLAKPVDFTVVRDALRRGDEANVEDDGGDNCMLAGGHFVLTGRHADMLLGSLPVIVHIKKEADKAAMRWSIERMVAEIRYPQPGGALITQQLAYMMLVQALRLHLSDRSKKDSGWLFALVDKPLCAAISGIHDEPGYPWTLQQLARRAGMSRSTFAQRFKDVIATTPIEYLTRWRMLLACEKLTSSSDSVYLIATSLGYESESAFSKAFKRVIGQTPGQHRRASILNHHGNVV</sequence>
<dbReference type="Proteomes" id="UP000009336">
    <property type="component" value="Unassembled WGS sequence"/>
</dbReference>
<dbReference type="InterPro" id="IPR050204">
    <property type="entry name" value="AraC_XylS_family_regulators"/>
</dbReference>
<dbReference type="AlphaFoldDB" id="K8WRN1"/>
<dbReference type="Pfam" id="PF12833">
    <property type="entry name" value="HTH_18"/>
    <property type="match status" value="1"/>
</dbReference>
<dbReference type="GO" id="GO:0003700">
    <property type="term" value="F:DNA-binding transcription factor activity"/>
    <property type="evidence" value="ECO:0007669"/>
    <property type="project" value="InterPro"/>
</dbReference>
<dbReference type="InterPro" id="IPR009057">
    <property type="entry name" value="Homeodomain-like_sf"/>
</dbReference>
<dbReference type="PANTHER" id="PTHR46796:SF7">
    <property type="entry name" value="ARAC FAMILY TRANSCRIPTIONAL REGULATOR"/>
    <property type="match status" value="1"/>
</dbReference>
<dbReference type="PATRIC" id="fig|1141662.3.peg.1113"/>
<comment type="caution">
    <text evidence="5">The sequence shown here is derived from an EMBL/GenBank/DDBJ whole genome shotgun (WGS) entry which is preliminary data.</text>
</comment>
<dbReference type="PROSITE" id="PS01124">
    <property type="entry name" value="HTH_ARAC_FAMILY_2"/>
    <property type="match status" value="1"/>
</dbReference>
<keyword evidence="6" id="KW-1185">Reference proteome</keyword>
<dbReference type="EMBL" id="AKKL01000015">
    <property type="protein sequence ID" value="EKT63284.1"/>
    <property type="molecule type" value="Genomic_DNA"/>
</dbReference>
<dbReference type="InterPro" id="IPR018060">
    <property type="entry name" value="HTH_AraC"/>
</dbReference>
<evidence type="ECO:0000313" key="5">
    <source>
        <dbReference type="EMBL" id="EKT63284.1"/>
    </source>
</evidence>
<keyword evidence="1" id="KW-0805">Transcription regulation</keyword>
<dbReference type="InterPro" id="IPR032783">
    <property type="entry name" value="AraC_lig"/>
</dbReference>
<dbReference type="PRINTS" id="PR00032">
    <property type="entry name" value="HTHARAC"/>
</dbReference>
<keyword evidence="3" id="KW-0804">Transcription</keyword>
<protein>
    <submittedName>
        <fullName evidence="5">AraC family transcriptional regulator</fullName>
    </submittedName>
</protein>
<reference evidence="5 6" key="1">
    <citation type="journal article" date="2012" name="BMC Genomics">
        <title>Comparative genomics of bacteria in the genus Providencia isolated from wild Drosophila melanogaster.</title>
        <authorList>
            <person name="Galac M.R."/>
            <person name="Lazzaro B.P."/>
        </authorList>
    </citation>
    <scope>NUCLEOTIDE SEQUENCE [LARGE SCALE GENOMIC DNA]</scope>
    <source>
        <strain evidence="5 6">DSM 19968</strain>
    </source>
</reference>
<organism evidence="5 6">
    <name type="scientific">Providencia burhodogranariea DSM 19968</name>
    <dbReference type="NCBI Taxonomy" id="1141662"/>
    <lineage>
        <taxon>Bacteria</taxon>
        <taxon>Pseudomonadati</taxon>
        <taxon>Pseudomonadota</taxon>
        <taxon>Gammaproteobacteria</taxon>
        <taxon>Enterobacterales</taxon>
        <taxon>Morganellaceae</taxon>
        <taxon>Providencia</taxon>
    </lineage>
</organism>
<dbReference type="SMART" id="SM00342">
    <property type="entry name" value="HTH_ARAC"/>
    <property type="match status" value="1"/>
</dbReference>
<dbReference type="HOGENOM" id="CLU_000445_81_0_6"/>
<dbReference type="Pfam" id="PF12852">
    <property type="entry name" value="Cupin_6"/>
    <property type="match status" value="1"/>
</dbReference>
<accession>K8WRN1</accession>
<evidence type="ECO:0000256" key="3">
    <source>
        <dbReference type="ARBA" id="ARBA00023163"/>
    </source>
</evidence>
<dbReference type="InterPro" id="IPR020449">
    <property type="entry name" value="Tscrpt_reg_AraC-type_HTH"/>
</dbReference>